<name>C6C0B8_MARSD</name>
<evidence type="ECO:0000313" key="12">
    <source>
        <dbReference type="Proteomes" id="UP000002601"/>
    </source>
</evidence>
<keyword evidence="12" id="KW-1185">Reference proteome</keyword>
<dbReference type="EC" id="2.4.1.182" evidence="2 10"/>
<comment type="pathway">
    <text evidence="10">Bacterial outer membrane biogenesis; LPS lipid A biosynthesis.</text>
</comment>
<dbReference type="InterPro" id="IPR003835">
    <property type="entry name" value="Glyco_trans_19"/>
</dbReference>
<dbReference type="EMBL" id="CP001649">
    <property type="protein sequence ID" value="ACS79052.1"/>
    <property type="molecule type" value="Genomic_DNA"/>
</dbReference>
<keyword evidence="8 10" id="KW-0443">Lipid metabolism</keyword>
<dbReference type="PANTHER" id="PTHR30372:SF4">
    <property type="entry name" value="LIPID-A-DISACCHARIDE SYNTHASE, MITOCHONDRIAL-RELATED"/>
    <property type="match status" value="1"/>
</dbReference>
<evidence type="ECO:0000256" key="10">
    <source>
        <dbReference type="HAMAP-Rule" id="MF_00392"/>
    </source>
</evidence>
<dbReference type="Pfam" id="PF02684">
    <property type="entry name" value="LpxB"/>
    <property type="match status" value="1"/>
</dbReference>
<gene>
    <name evidence="10" type="primary">lpxB</name>
    <name evidence="11" type="ordered locus">Desal_0987</name>
</gene>
<comment type="similarity">
    <text evidence="10">Belongs to the LpxB family.</text>
</comment>
<dbReference type="NCBIfam" id="TIGR00215">
    <property type="entry name" value="lpxB"/>
    <property type="match status" value="1"/>
</dbReference>
<dbReference type="HOGENOM" id="CLU_036577_3_1_7"/>
<dbReference type="CAZy" id="GT19">
    <property type="family name" value="Glycosyltransferase Family 19"/>
</dbReference>
<dbReference type="eggNOG" id="COG0763">
    <property type="taxonomic scope" value="Bacteria"/>
</dbReference>
<evidence type="ECO:0000256" key="5">
    <source>
        <dbReference type="ARBA" id="ARBA00022556"/>
    </source>
</evidence>
<dbReference type="GO" id="GO:0016020">
    <property type="term" value="C:membrane"/>
    <property type="evidence" value="ECO:0007669"/>
    <property type="project" value="GOC"/>
</dbReference>
<evidence type="ECO:0000256" key="3">
    <source>
        <dbReference type="ARBA" id="ARBA00020902"/>
    </source>
</evidence>
<evidence type="ECO:0000256" key="4">
    <source>
        <dbReference type="ARBA" id="ARBA00022516"/>
    </source>
</evidence>
<dbReference type="GO" id="GO:0005543">
    <property type="term" value="F:phospholipid binding"/>
    <property type="evidence" value="ECO:0007669"/>
    <property type="project" value="TreeGrafter"/>
</dbReference>
<evidence type="ECO:0000256" key="6">
    <source>
        <dbReference type="ARBA" id="ARBA00022676"/>
    </source>
</evidence>
<comment type="catalytic activity">
    <reaction evidence="9 10">
        <text>a lipid X + a UDP-2-N,3-O-bis[(3R)-3-hydroxyacyl]-alpha-D-glucosamine = a lipid A disaccharide + UDP + H(+)</text>
        <dbReference type="Rhea" id="RHEA:67828"/>
        <dbReference type="ChEBI" id="CHEBI:15378"/>
        <dbReference type="ChEBI" id="CHEBI:58223"/>
        <dbReference type="ChEBI" id="CHEBI:137748"/>
        <dbReference type="ChEBI" id="CHEBI:176338"/>
        <dbReference type="ChEBI" id="CHEBI:176343"/>
        <dbReference type="EC" id="2.4.1.182"/>
    </reaction>
</comment>
<accession>C6C0B8</accession>
<dbReference type="RefSeq" id="WP_015850871.1">
    <property type="nucleotide sequence ID" value="NC_012881.1"/>
</dbReference>
<evidence type="ECO:0000256" key="9">
    <source>
        <dbReference type="ARBA" id="ARBA00048975"/>
    </source>
</evidence>
<reference evidence="11 12" key="1">
    <citation type="submission" date="2009-06" db="EMBL/GenBank/DDBJ databases">
        <title>Complete sequence of Desulfovibrio salexigens DSM 2638.</title>
        <authorList>
            <consortium name="US DOE Joint Genome Institute"/>
            <person name="Lucas S."/>
            <person name="Copeland A."/>
            <person name="Lapidus A."/>
            <person name="Glavina del Rio T."/>
            <person name="Tice H."/>
            <person name="Bruce D."/>
            <person name="Goodwin L."/>
            <person name="Pitluck S."/>
            <person name="Munk A.C."/>
            <person name="Brettin T."/>
            <person name="Detter J.C."/>
            <person name="Han C."/>
            <person name="Tapia R."/>
            <person name="Larimer F."/>
            <person name="Land M."/>
            <person name="Hauser L."/>
            <person name="Kyrpides N."/>
            <person name="Anderson I."/>
            <person name="Wall J.D."/>
            <person name="Arkin A.P."/>
            <person name="Dehal P."/>
            <person name="Chivian D."/>
            <person name="Giles B."/>
            <person name="Hazen T.C."/>
        </authorList>
    </citation>
    <scope>NUCLEOTIDE SEQUENCE [LARGE SCALE GENOMIC DNA]</scope>
    <source>
        <strain evidence="12">ATCC 14822 / DSM 2638 / NCIMB 8403 / VKM B-1763</strain>
    </source>
</reference>
<proteinExistence type="inferred from homology"/>
<keyword evidence="6 10" id="KW-0328">Glycosyltransferase</keyword>
<dbReference type="PANTHER" id="PTHR30372">
    <property type="entry name" value="LIPID-A-DISACCHARIDE SYNTHASE"/>
    <property type="match status" value="1"/>
</dbReference>
<evidence type="ECO:0000256" key="1">
    <source>
        <dbReference type="ARBA" id="ARBA00002056"/>
    </source>
</evidence>
<dbReference type="GO" id="GO:0009245">
    <property type="term" value="P:lipid A biosynthetic process"/>
    <property type="evidence" value="ECO:0007669"/>
    <property type="project" value="UniProtKB-UniRule"/>
</dbReference>
<evidence type="ECO:0000256" key="7">
    <source>
        <dbReference type="ARBA" id="ARBA00022679"/>
    </source>
</evidence>
<keyword evidence="4 10" id="KW-0444">Lipid biosynthesis</keyword>
<comment type="function">
    <text evidence="1 10">Condensation of UDP-2,3-diacylglucosamine and 2,3-diacylglucosamine-1-phosphate to form lipid A disaccharide, a precursor of lipid A, a phosphorylated glycolipid that anchors the lipopolysaccharide to the outer membrane of the cell.</text>
</comment>
<dbReference type="Proteomes" id="UP000002601">
    <property type="component" value="Chromosome"/>
</dbReference>
<evidence type="ECO:0000256" key="2">
    <source>
        <dbReference type="ARBA" id="ARBA00012687"/>
    </source>
</evidence>
<keyword evidence="7 10" id="KW-0808">Transferase</keyword>
<evidence type="ECO:0000313" key="11">
    <source>
        <dbReference type="EMBL" id="ACS79052.1"/>
    </source>
</evidence>
<protein>
    <recommendedName>
        <fullName evidence="3 10">Lipid-A-disaccharide synthase</fullName>
        <ecNumber evidence="2 10">2.4.1.182</ecNumber>
    </recommendedName>
</protein>
<organism evidence="11 12">
    <name type="scientific">Maridesulfovibrio salexigens (strain ATCC 14822 / DSM 2638 / NCIMB 8403 / VKM B-1763)</name>
    <name type="common">Desulfovibrio salexigens</name>
    <dbReference type="NCBI Taxonomy" id="526222"/>
    <lineage>
        <taxon>Bacteria</taxon>
        <taxon>Pseudomonadati</taxon>
        <taxon>Thermodesulfobacteriota</taxon>
        <taxon>Desulfovibrionia</taxon>
        <taxon>Desulfovibrionales</taxon>
        <taxon>Desulfovibrionaceae</taxon>
        <taxon>Maridesulfovibrio</taxon>
    </lineage>
</organism>
<dbReference type="STRING" id="526222.Desal_0987"/>
<dbReference type="GO" id="GO:0008915">
    <property type="term" value="F:lipid-A-disaccharide synthase activity"/>
    <property type="evidence" value="ECO:0007669"/>
    <property type="project" value="UniProtKB-UniRule"/>
</dbReference>
<dbReference type="UniPathway" id="UPA00973"/>
<dbReference type="AlphaFoldDB" id="C6C0B8"/>
<dbReference type="KEGG" id="dsa:Desal_0987"/>
<dbReference type="OrthoDB" id="9801642at2"/>
<evidence type="ECO:0000256" key="8">
    <source>
        <dbReference type="ARBA" id="ARBA00023098"/>
    </source>
</evidence>
<sequence>MTIKNNSIWINAGEASGDMHGARLAKELMERDPGLKVMGMGGSAMEKAGCDIRYPMQLISLVGLTEVLPKLPRLLRLFGQIGDILKAERPKAIILIDCPDFNFRLVKIARKLDIPVYYYITPQIWAWRQGRAKFLQKHVRKILCILPFEQQFFKDRGVDAQYVGHPLLDLMPLNELDAIDPDPNLIGILPGSRSKEISSLLPEFAQAAERLSKDFPELKFSIARAPGVKEEKLRHFWPDHIPVTINQPENRYRLMRNANAIMAASGTATLECALIGTPTLVAYKMSALSGYLAKKILNIKYASLANIIPDKLILPEYLLENATADNFYKQIHQWVSDPESAQKVRDDLKELREMIGEPGVAARTAKTILEDLNSI</sequence>
<dbReference type="HAMAP" id="MF_00392">
    <property type="entry name" value="LpxB"/>
    <property type="match status" value="1"/>
</dbReference>
<keyword evidence="5 10" id="KW-0441">Lipid A biosynthesis</keyword>
<dbReference type="SUPFAM" id="SSF53756">
    <property type="entry name" value="UDP-Glycosyltransferase/glycogen phosphorylase"/>
    <property type="match status" value="1"/>
</dbReference>